<dbReference type="SMART" id="SM00490">
    <property type="entry name" value="HELICc"/>
    <property type="match status" value="1"/>
</dbReference>
<dbReference type="InterPro" id="IPR012340">
    <property type="entry name" value="NA-bd_OB-fold"/>
</dbReference>
<dbReference type="RefSeq" id="WP_010849144.1">
    <property type="nucleotide sequence ID" value="NZ_HF570956.1"/>
</dbReference>
<dbReference type="GO" id="GO:0016787">
    <property type="term" value="F:hydrolase activity"/>
    <property type="evidence" value="ECO:0007669"/>
    <property type="project" value="UniProtKB-KW"/>
</dbReference>
<dbReference type="InterPro" id="IPR027417">
    <property type="entry name" value="P-loop_NTPase"/>
</dbReference>
<dbReference type="SUPFAM" id="SSF52540">
    <property type="entry name" value="P-loop containing nucleoside triphosphate hydrolases"/>
    <property type="match status" value="2"/>
</dbReference>
<dbReference type="CDD" id="cd17992">
    <property type="entry name" value="DEXHc_RecG"/>
    <property type="match status" value="1"/>
</dbReference>
<feature type="compositionally biased region" description="Acidic residues" evidence="8">
    <location>
        <begin position="538"/>
        <end position="549"/>
    </location>
</feature>
<evidence type="ECO:0000256" key="3">
    <source>
        <dbReference type="ARBA" id="ARBA00022801"/>
    </source>
</evidence>
<dbReference type="PANTHER" id="PTHR47964">
    <property type="entry name" value="ATP-DEPENDENT DNA HELICASE HOMOLOG RECG, CHLOROPLASTIC"/>
    <property type="match status" value="1"/>
</dbReference>
<dbReference type="STRING" id="1193181.BN10_40014"/>
<accession>N0DZ27</accession>
<dbReference type="Pfam" id="PF00270">
    <property type="entry name" value="DEAD"/>
    <property type="match status" value="1"/>
</dbReference>
<protein>
    <submittedName>
        <fullName evidence="11">ATP-dependent DNA helicase recG</fullName>
        <ecNumber evidence="11">3.6.4.12</ecNumber>
    </submittedName>
</protein>
<dbReference type="InterPro" id="IPR001650">
    <property type="entry name" value="Helicase_C-like"/>
</dbReference>
<dbReference type="Pfam" id="PF00271">
    <property type="entry name" value="Helicase_C"/>
    <property type="match status" value="1"/>
</dbReference>
<feature type="compositionally biased region" description="Basic and acidic residues" evidence="8">
    <location>
        <begin position="523"/>
        <end position="532"/>
    </location>
</feature>
<evidence type="ECO:0000256" key="2">
    <source>
        <dbReference type="ARBA" id="ARBA00022763"/>
    </source>
</evidence>
<dbReference type="Gene3D" id="3.40.50.300">
    <property type="entry name" value="P-loop containing nucleotide triphosphate hydrolases"/>
    <property type="match status" value="2"/>
</dbReference>
<evidence type="ECO:0000256" key="4">
    <source>
        <dbReference type="ARBA" id="ARBA00022806"/>
    </source>
</evidence>
<keyword evidence="6" id="KW-0238">DNA-binding</keyword>
<dbReference type="SUPFAM" id="SSF50249">
    <property type="entry name" value="Nucleic acid-binding proteins"/>
    <property type="match status" value="1"/>
</dbReference>
<evidence type="ECO:0000256" key="8">
    <source>
        <dbReference type="SAM" id="MobiDB-lite"/>
    </source>
</evidence>
<dbReference type="GO" id="GO:0005524">
    <property type="term" value="F:ATP binding"/>
    <property type="evidence" value="ECO:0007669"/>
    <property type="project" value="UniProtKB-KW"/>
</dbReference>
<feature type="region of interest" description="Disordered" evidence="8">
    <location>
        <begin position="497"/>
        <end position="549"/>
    </location>
</feature>
<keyword evidence="2" id="KW-0227">DNA damage</keyword>
<keyword evidence="7" id="KW-0234">DNA repair</keyword>
<evidence type="ECO:0000313" key="12">
    <source>
        <dbReference type="Proteomes" id="UP000013167"/>
    </source>
</evidence>
<dbReference type="OrthoDB" id="9804325at2"/>
<dbReference type="SMART" id="SM00487">
    <property type="entry name" value="DEXDc"/>
    <property type="match status" value="1"/>
</dbReference>
<proteinExistence type="predicted"/>
<keyword evidence="3 11" id="KW-0378">Hydrolase</keyword>
<comment type="caution">
    <text evidence="11">The sequence shown here is derived from an EMBL/GenBank/DDBJ whole genome shotgun (WGS) entry which is preliminary data.</text>
</comment>
<dbReference type="InterPro" id="IPR014001">
    <property type="entry name" value="Helicase_ATP-bd"/>
</dbReference>
<keyword evidence="5" id="KW-0067">ATP-binding</keyword>
<dbReference type="Proteomes" id="UP000013167">
    <property type="component" value="Unassembled WGS sequence"/>
</dbReference>
<evidence type="ECO:0000256" key="7">
    <source>
        <dbReference type="ARBA" id="ARBA00023204"/>
    </source>
</evidence>
<keyword evidence="12" id="KW-1185">Reference proteome</keyword>
<name>N0DZ27_9MICO</name>
<evidence type="ECO:0000259" key="9">
    <source>
        <dbReference type="PROSITE" id="PS51192"/>
    </source>
</evidence>
<dbReference type="GO" id="GO:0006281">
    <property type="term" value="P:DNA repair"/>
    <property type="evidence" value="ECO:0007669"/>
    <property type="project" value="UniProtKB-KW"/>
</dbReference>
<sequence length="760" mass="82628">MLDEATKLSRLLPKKEADYFAKDRRIETVADLLAFWPRRYKTYESDLGRFRVGQYVTVVATVKSATSRPQPRAPRRKMLKVVLTDGRQELDVTFFSAWTPEKELRPGVRAIFAGEIGMYNQRWQLTHPGYSVLDDDDSGERKALIPFYRKVGRLSPWTVAEAVRTVLDVIDVAPEVVPEDILDARDLLGRLDALRAIHTPDSRAEVEAGQRRMRYEEAFVLQLVLARRRAEQQALTTRGRSAITGGILDAFDARLPFTLTAGQERIGGEIADDLARETPMHRLLQGEVGSGKTLVALRAMLAVVDSGGQAALLAPTEVLAQQHHRSITRMLGDLAAGGLLGGADQGTRVALLTGSMSTAERRAALLEIASGQAGIVIGTHALLQDNVQFADLALVVVDEQHRFGVEQRDALRAKGTQPPHVLVMTATPIPRTVAMTVFGDLETSTLRELPAGRAPITSHVVPEWKDWFPRTWERVAEEVRLGRQVYVVCPRIGGDADGSDDLDGADIVVPDRPSRVAGPDGHAGSDADDGHGEGPSGEGDDLEPPGDIEVEEDRLPRPLHGVVETLAQLQAEPALAGVRMAMLHGRMPSEDKDSTMLAFAAGEVDVLVSTTVIEVGVDVHNASMMVILDADRFGVSQLHQLRGRVGRGGLPGLCLLVSGTPNDQTGQRLESVAATLDGFELARLDLSQRREGDILGAAQHGSRTQLEFLHVLEHEDCIEAAREDAFALVAADPTLAAHPDLKKAVDARVDAEQAAYLERG</sequence>
<dbReference type="EMBL" id="CAIZ01000108">
    <property type="protein sequence ID" value="CCH69858.1"/>
    <property type="molecule type" value="Genomic_DNA"/>
</dbReference>
<dbReference type="GO" id="GO:0003678">
    <property type="term" value="F:DNA helicase activity"/>
    <property type="evidence" value="ECO:0007669"/>
    <property type="project" value="UniProtKB-EC"/>
</dbReference>
<dbReference type="PROSITE" id="PS51192">
    <property type="entry name" value="HELICASE_ATP_BIND_1"/>
    <property type="match status" value="1"/>
</dbReference>
<dbReference type="InterPro" id="IPR047112">
    <property type="entry name" value="RecG/Mfd"/>
</dbReference>
<evidence type="ECO:0000313" key="11">
    <source>
        <dbReference type="EMBL" id="CCH69858.1"/>
    </source>
</evidence>
<evidence type="ECO:0000259" key="10">
    <source>
        <dbReference type="PROSITE" id="PS51194"/>
    </source>
</evidence>
<keyword evidence="1" id="KW-0547">Nucleotide-binding</keyword>
<evidence type="ECO:0000256" key="6">
    <source>
        <dbReference type="ARBA" id="ARBA00023125"/>
    </source>
</evidence>
<dbReference type="AlphaFoldDB" id="N0DZ27"/>
<dbReference type="Gene3D" id="2.40.50.140">
    <property type="entry name" value="Nucleic acid-binding proteins"/>
    <property type="match status" value="1"/>
</dbReference>
<evidence type="ECO:0000256" key="5">
    <source>
        <dbReference type="ARBA" id="ARBA00022840"/>
    </source>
</evidence>
<keyword evidence="4 11" id="KW-0347">Helicase</keyword>
<organism evidence="11 12">
    <name type="scientific">Phycicoccus elongatus Lp2</name>
    <dbReference type="NCBI Taxonomy" id="1193181"/>
    <lineage>
        <taxon>Bacteria</taxon>
        <taxon>Bacillati</taxon>
        <taxon>Actinomycetota</taxon>
        <taxon>Actinomycetes</taxon>
        <taxon>Micrococcales</taxon>
        <taxon>Intrasporangiaceae</taxon>
        <taxon>Phycicoccus</taxon>
    </lineage>
</organism>
<dbReference type="CDD" id="cd04488">
    <property type="entry name" value="RecG_wedge_OBF"/>
    <property type="match status" value="1"/>
</dbReference>
<reference evidence="11 12" key="1">
    <citation type="journal article" date="2013" name="ISME J.">
        <title>A metabolic model for members of the genus Tetrasphaera involved in enhanced biological phosphorus removal.</title>
        <authorList>
            <person name="Kristiansen R."/>
            <person name="Nguyen H.T.T."/>
            <person name="Saunders A.M."/>
            <person name="Nielsen J.L."/>
            <person name="Wimmer R."/>
            <person name="Le V.Q."/>
            <person name="McIlroy S.J."/>
            <person name="Petrovski S."/>
            <person name="Seviour R.J."/>
            <person name="Calteau A."/>
            <person name="Nielsen K.L."/>
            <person name="Nielsen P.H."/>
        </authorList>
    </citation>
    <scope>NUCLEOTIDE SEQUENCE [LARGE SCALE GENOMIC DNA]</scope>
    <source>
        <strain evidence="11 12">Lp2</strain>
    </source>
</reference>
<gene>
    <name evidence="11" type="primary">recG</name>
    <name evidence="11" type="ORF">BN10_40014</name>
</gene>
<dbReference type="EC" id="3.6.4.12" evidence="11"/>
<feature type="domain" description="Helicase ATP-binding" evidence="9">
    <location>
        <begin position="273"/>
        <end position="446"/>
    </location>
</feature>
<feature type="domain" description="Helicase C-terminal" evidence="10">
    <location>
        <begin position="534"/>
        <end position="692"/>
    </location>
</feature>
<dbReference type="eggNOG" id="COG1200">
    <property type="taxonomic scope" value="Bacteria"/>
</dbReference>
<dbReference type="PROSITE" id="PS51194">
    <property type="entry name" value="HELICASE_CTER"/>
    <property type="match status" value="1"/>
</dbReference>
<dbReference type="PANTHER" id="PTHR47964:SF1">
    <property type="entry name" value="ATP-DEPENDENT DNA HELICASE HOMOLOG RECG, CHLOROPLASTIC"/>
    <property type="match status" value="1"/>
</dbReference>
<dbReference type="GO" id="GO:0003677">
    <property type="term" value="F:DNA binding"/>
    <property type="evidence" value="ECO:0007669"/>
    <property type="project" value="UniProtKB-KW"/>
</dbReference>
<evidence type="ECO:0000256" key="1">
    <source>
        <dbReference type="ARBA" id="ARBA00022741"/>
    </source>
</evidence>
<dbReference type="HOGENOM" id="CLU_005122_7_1_11"/>
<dbReference type="InterPro" id="IPR011545">
    <property type="entry name" value="DEAD/DEAH_box_helicase_dom"/>
</dbReference>